<dbReference type="Pfam" id="PF13442">
    <property type="entry name" value="Cytochrome_CBB3"/>
    <property type="match status" value="1"/>
</dbReference>
<organism evidence="6 7">
    <name type="scientific">Tianweitania sediminis</name>
    <dbReference type="NCBI Taxonomy" id="1502156"/>
    <lineage>
        <taxon>Bacteria</taxon>
        <taxon>Pseudomonadati</taxon>
        <taxon>Pseudomonadota</taxon>
        <taxon>Alphaproteobacteria</taxon>
        <taxon>Hyphomicrobiales</taxon>
        <taxon>Phyllobacteriaceae</taxon>
        <taxon>Tianweitania</taxon>
    </lineage>
</organism>
<accession>A0A8J7UKB3</accession>
<evidence type="ECO:0000256" key="3">
    <source>
        <dbReference type="ARBA" id="ARBA00023004"/>
    </source>
</evidence>
<evidence type="ECO:0000256" key="2">
    <source>
        <dbReference type="ARBA" id="ARBA00022723"/>
    </source>
</evidence>
<dbReference type="SUPFAM" id="SSF46626">
    <property type="entry name" value="Cytochrome c"/>
    <property type="match status" value="1"/>
</dbReference>
<dbReference type="Gene3D" id="1.10.760.10">
    <property type="entry name" value="Cytochrome c-like domain"/>
    <property type="match status" value="1"/>
</dbReference>
<dbReference type="InterPro" id="IPR009056">
    <property type="entry name" value="Cyt_c-like_dom"/>
</dbReference>
<gene>
    <name evidence="6" type="ORF">J5Y06_12705</name>
</gene>
<protein>
    <submittedName>
        <fullName evidence="6">Cytochrome c</fullName>
    </submittedName>
</protein>
<sequence length="178" mass="18917">MRPWSVALLAGVLLSGCNEMGRQPRYDSSEPSRLFADGKSLQSAPEGTVAQDAPARLAALTTRPPMSAALLQRGQERYAINCVPCHDLAGDGHGTVPARGFPQPPSFHEPRLVAANSAYFVDVITYGHGVMYSYAARVEPADRWAIAAYVRALQLARRAPADALSNADRQALGGGNGS</sequence>
<proteinExistence type="predicted"/>
<evidence type="ECO:0000256" key="4">
    <source>
        <dbReference type="PROSITE-ProRule" id="PRU00433"/>
    </source>
</evidence>
<keyword evidence="3 4" id="KW-0408">Iron</keyword>
<comment type="caution">
    <text evidence="6">The sequence shown here is derived from an EMBL/GenBank/DDBJ whole genome shotgun (WGS) entry which is preliminary data.</text>
</comment>
<dbReference type="PANTHER" id="PTHR40394:SF2">
    <property type="entry name" value="QUINOL:CYTOCHROME C OXIDOREDUCTASE MEMBRANE PROTEIN"/>
    <property type="match status" value="1"/>
</dbReference>
<dbReference type="PANTHER" id="PTHR40394">
    <property type="entry name" value="LIPOPROTEIN-RELATED"/>
    <property type="match status" value="1"/>
</dbReference>
<name>A0A8J7UKB3_9HYPH</name>
<evidence type="ECO:0000313" key="6">
    <source>
        <dbReference type="EMBL" id="MBP0439514.1"/>
    </source>
</evidence>
<dbReference type="EMBL" id="JAGIYY010000003">
    <property type="protein sequence ID" value="MBP0439514.1"/>
    <property type="molecule type" value="Genomic_DNA"/>
</dbReference>
<keyword evidence="7" id="KW-1185">Reference proteome</keyword>
<keyword evidence="1 4" id="KW-0349">Heme</keyword>
<dbReference type="PROSITE" id="PS51257">
    <property type="entry name" value="PROKAR_LIPOPROTEIN"/>
    <property type="match status" value="1"/>
</dbReference>
<dbReference type="GO" id="GO:0020037">
    <property type="term" value="F:heme binding"/>
    <property type="evidence" value="ECO:0007669"/>
    <property type="project" value="InterPro"/>
</dbReference>
<dbReference type="GO" id="GO:0046872">
    <property type="term" value="F:metal ion binding"/>
    <property type="evidence" value="ECO:0007669"/>
    <property type="project" value="UniProtKB-KW"/>
</dbReference>
<reference evidence="6" key="1">
    <citation type="submission" date="2021-03" db="EMBL/GenBank/DDBJ databases">
        <title>Genome sequencing and assembly of Tianweitania sediminis.</title>
        <authorList>
            <person name="Chhetri G."/>
        </authorList>
    </citation>
    <scope>NUCLEOTIDE SEQUENCE</scope>
    <source>
        <strain evidence="6">Z8</strain>
    </source>
</reference>
<evidence type="ECO:0000256" key="1">
    <source>
        <dbReference type="ARBA" id="ARBA00022617"/>
    </source>
</evidence>
<dbReference type="PROSITE" id="PS51007">
    <property type="entry name" value="CYTC"/>
    <property type="match status" value="1"/>
</dbReference>
<evidence type="ECO:0000313" key="7">
    <source>
        <dbReference type="Proteomes" id="UP000666240"/>
    </source>
</evidence>
<dbReference type="RefSeq" id="WP_209335510.1">
    <property type="nucleotide sequence ID" value="NZ_JAGIYY010000003.1"/>
</dbReference>
<dbReference type="Proteomes" id="UP000666240">
    <property type="component" value="Unassembled WGS sequence"/>
</dbReference>
<keyword evidence="2 4" id="KW-0479">Metal-binding</keyword>
<dbReference type="InterPro" id="IPR036909">
    <property type="entry name" value="Cyt_c-like_dom_sf"/>
</dbReference>
<feature type="domain" description="Cytochrome c" evidence="5">
    <location>
        <begin position="69"/>
        <end position="154"/>
    </location>
</feature>
<dbReference type="GO" id="GO:0009055">
    <property type="term" value="F:electron transfer activity"/>
    <property type="evidence" value="ECO:0007669"/>
    <property type="project" value="InterPro"/>
</dbReference>
<dbReference type="AlphaFoldDB" id="A0A8J7UKB3"/>
<evidence type="ECO:0000259" key="5">
    <source>
        <dbReference type="PROSITE" id="PS51007"/>
    </source>
</evidence>